<evidence type="ECO:0000256" key="1">
    <source>
        <dbReference type="SAM" id="MobiDB-lite"/>
    </source>
</evidence>
<keyword evidence="3" id="KW-1185">Reference proteome</keyword>
<protein>
    <recommendedName>
        <fullName evidence="4">RNA-directed RNA polymerase</fullName>
    </recommendedName>
</protein>
<name>A0ABN9XVP1_9DINO</name>
<dbReference type="Proteomes" id="UP001189429">
    <property type="component" value="Unassembled WGS sequence"/>
</dbReference>
<sequence length="937" mass="101899">VLGAMDMDQDATGEHSAGIAAVAVAPPAALPSAGGGSAGIDISALHSFLEDELLANFYMTAARRATSRSQLQAWTSGAPGGWADVHSLLQLLDYHLDAASPWDCLGLLTMEGPAPSEVDIDRRWHRARALLSFSRSPGWQQDEKKAAKEAWDCLEAAHRHCHELLPGVLTRRRRDKGTGTDRWRELAEPGLTFLVNTPASENEMVATQLSTVSDLPENLAEHPRLMPVPEARRWQERLDKGASFFDQLPRGGLVAWAPSSPAALGRLLATVLKTPAAAFAGHPLRLIVPMAVLPGCITCGAIRDLFWHPFMSEKWAPVVREQAFVAQPMQMVLSAAGGPLHTSWGLYIVTVSTHAPLQLPRVLSVAEPVLTVSQGPSFFADCPSLLLPEVIHQVLAAGSTMGVKLGQHSRSPGSAADAPRSRVEFLLPLQGTTEIGVALLLCDLRSRRLDSTVLLATRSIYSDNSALLVELTGPAGLSRVSHLCDEALWRRGWLRSTLQSSRRASVGNAVSHSVSTPGCAAPSRGEGSAESYRTHFGRAARRGMGYDPHAVIAALLAVMRAQSGLALAPADTAAELTPGTWRRLADDDPSLAPGRVRLYLHSAAEVASVTEGQWSCPRDLKHIDLLGFPKSFVDMPTRQLAAQARVYYMGAASSGGMRIRGRAAVFRQAKQASDHILLQATWADWFARSFTFQLDSSAEHVEALGVARATLEREILRVDDATLLRRPMTREQARRVQVAFQRTAAASLPRATTLNLEMRLRHKLGRWAVPRLPRVRVANCLAFLQALRRRFPPRVWAATWRTLWDGWASSRRTHGRIGLAGCMFRCSPAAADSIEHYANWPVLHEAADAVLRLPRPESPGDRLAAFLGLDYRAGHGPEKAVKVSIHAAAAYRTHCLCRHGRVSRGPAAREALGQSFRDAVRGRGAAARIYDAARGWN</sequence>
<accession>A0ABN9XVP1</accession>
<evidence type="ECO:0000313" key="2">
    <source>
        <dbReference type="EMBL" id="CAK0904154.1"/>
    </source>
</evidence>
<dbReference type="EMBL" id="CAUYUJ010021360">
    <property type="protein sequence ID" value="CAK0904154.1"/>
    <property type="molecule type" value="Genomic_DNA"/>
</dbReference>
<feature type="non-terminal residue" evidence="2">
    <location>
        <position position="1"/>
    </location>
</feature>
<gene>
    <name evidence="2" type="ORF">PCOR1329_LOCUS80267</name>
</gene>
<feature type="region of interest" description="Disordered" evidence="1">
    <location>
        <begin position="509"/>
        <end position="529"/>
    </location>
</feature>
<evidence type="ECO:0008006" key="4">
    <source>
        <dbReference type="Google" id="ProtNLM"/>
    </source>
</evidence>
<proteinExistence type="predicted"/>
<evidence type="ECO:0000313" key="3">
    <source>
        <dbReference type="Proteomes" id="UP001189429"/>
    </source>
</evidence>
<reference evidence="2" key="1">
    <citation type="submission" date="2023-10" db="EMBL/GenBank/DDBJ databases">
        <authorList>
            <person name="Chen Y."/>
            <person name="Shah S."/>
            <person name="Dougan E. K."/>
            <person name="Thang M."/>
            <person name="Chan C."/>
        </authorList>
    </citation>
    <scope>NUCLEOTIDE SEQUENCE [LARGE SCALE GENOMIC DNA]</scope>
</reference>
<comment type="caution">
    <text evidence="2">The sequence shown here is derived from an EMBL/GenBank/DDBJ whole genome shotgun (WGS) entry which is preliminary data.</text>
</comment>
<organism evidence="2 3">
    <name type="scientific">Prorocentrum cordatum</name>
    <dbReference type="NCBI Taxonomy" id="2364126"/>
    <lineage>
        <taxon>Eukaryota</taxon>
        <taxon>Sar</taxon>
        <taxon>Alveolata</taxon>
        <taxon>Dinophyceae</taxon>
        <taxon>Prorocentrales</taxon>
        <taxon>Prorocentraceae</taxon>
        <taxon>Prorocentrum</taxon>
    </lineage>
</organism>